<accession>A0A0L7QML0</accession>
<evidence type="ECO:0000313" key="2">
    <source>
        <dbReference type="EMBL" id="KOC59794.1"/>
    </source>
</evidence>
<name>A0A0L7QML0_9HYME</name>
<dbReference type="STRING" id="597456.A0A0L7QML0"/>
<keyword evidence="3" id="KW-1185">Reference proteome</keyword>
<feature type="region of interest" description="Disordered" evidence="1">
    <location>
        <begin position="103"/>
        <end position="142"/>
    </location>
</feature>
<protein>
    <submittedName>
        <fullName evidence="2">Uncharacterized protein</fullName>
    </submittedName>
</protein>
<dbReference type="EMBL" id="KQ414894">
    <property type="protein sequence ID" value="KOC59794.1"/>
    <property type="molecule type" value="Genomic_DNA"/>
</dbReference>
<feature type="region of interest" description="Disordered" evidence="1">
    <location>
        <begin position="1"/>
        <end position="60"/>
    </location>
</feature>
<proteinExistence type="predicted"/>
<dbReference type="OrthoDB" id="654211at2759"/>
<sequence length="271" mass="31744">MEQCRGGCSHEMVNSPATAATMAYPTLEEERRSSGNVCYDHDQRRRRHHDDHDDDDYTSINVDHQSRRNVVDDDVHIEPCSGCSTSDSTATVLNRDFAHSYRAVPEASEGQSAREPSEWRWPIDSQRKPNERRSRKQSQPRKVTWNQEFEDDDLVNNSDLNKLEKRQEESCHRPRYQQQTHRLNELKKRCRRRQLERRRSFKCRLCPDDSPARGSVCRPYHTKASLALHKLWRHGSRCKRTPTKKDRPVSQVSSITLKATVFTSPGYGYHR</sequence>
<evidence type="ECO:0000256" key="1">
    <source>
        <dbReference type="SAM" id="MobiDB-lite"/>
    </source>
</evidence>
<gene>
    <name evidence="2" type="ORF">WH47_09775</name>
</gene>
<dbReference type="Proteomes" id="UP000053825">
    <property type="component" value="Unassembled WGS sequence"/>
</dbReference>
<feature type="compositionally biased region" description="Basic and acidic residues" evidence="1">
    <location>
        <begin position="28"/>
        <end position="43"/>
    </location>
</feature>
<evidence type="ECO:0000313" key="3">
    <source>
        <dbReference type="Proteomes" id="UP000053825"/>
    </source>
</evidence>
<dbReference type="AlphaFoldDB" id="A0A0L7QML0"/>
<organism evidence="2 3">
    <name type="scientific">Habropoda laboriosa</name>
    <dbReference type="NCBI Taxonomy" id="597456"/>
    <lineage>
        <taxon>Eukaryota</taxon>
        <taxon>Metazoa</taxon>
        <taxon>Ecdysozoa</taxon>
        <taxon>Arthropoda</taxon>
        <taxon>Hexapoda</taxon>
        <taxon>Insecta</taxon>
        <taxon>Pterygota</taxon>
        <taxon>Neoptera</taxon>
        <taxon>Endopterygota</taxon>
        <taxon>Hymenoptera</taxon>
        <taxon>Apocrita</taxon>
        <taxon>Aculeata</taxon>
        <taxon>Apoidea</taxon>
        <taxon>Anthophila</taxon>
        <taxon>Apidae</taxon>
        <taxon>Habropoda</taxon>
    </lineage>
</organism>
<reference evidence="2 3" key="1">
    <citation type="submission" date="2015-07" db="EMBL/GenBank/DDBJ databases">
        <title>The genome of Habropoda laboriosa.</title>
        <authorList>
            <person name="Pan H."/>
            <person name="Kapheim K."/>
        </authorList>
    </citation>
    <scope>NUCLEOTIDE SEQUENCE [LARGE SCALE GENOMIC DNA]</scope>
    <source>
        <strain evidence="2">0110345459</strain>
    </source>
</reference>